<reference evidence="1 2" key="1">
    <citation type="journal article" date="2016" name="Front. Microbiol.">
        <title>High-Level Heat Resistance of Spores of Bacillus amyloliquefaciens and Bacillus licheniformis Results from the Presence of a spoVA Operon in a Tn1546 Transposon.</title>
        <authorList>
            <person name="Berendsen E.M."/>
            <person name="Koning R.A."/>
            <person name="Boekhorst J."/>
            <person name="de Jong A."/>
            <person name="Kuipers O.P."/>
            <person name="Wells-Bennik M.H."/>
        </authorList>
    </citation>
    <scope>NUCLEOTIDE SEQUENCE [LARGE SCALE GENOMIC DNA]</scope>
    <source>
        <strain evidence="1 2">B4121</strain>
    </source>
</reference>
<dbReference type="AlphaFoldDB" id="A0A7Z1B3T3"/>
<dbReference type="EMBL" id="LKPO01000013">
    <property type="protein sequence ID" value="OLF93844.1"/>
    <property type="molecule type" value="Genomic_DNA"/>
</dbReference>
<evidence type="ECO:0000313" key="1">
    <source>
        <dbReference type="EMBL" id="OLF93844.1"/>
    </source>
</evidence>
<accession>A0A7Z1B3T3</accession>
<gene>
    <name evidence="1" type="ORF">B4121_2214</name>
</gene>
<organism evidence="1 2">
    <name type="scientific">Bacillus paralicheniformis</name>
    <dbReference type="NCBI Taxonomy" id="1648923"/>
    <lineage>
        <taxon>Bacteria</taxon>
        <taxon>Bacillati</taxon>
        <taxon>Bacillota</taxon>
        <taxon>Bacilli</taxon>
        <taxon>Bacillales</taxon>
        <taxon>Bacillaceae</taxon>
        <taxon>Bacillus</taxon>
    </lineage>
</organism>
<name>A0A7Z1B3T3_9BACI</name>
<proteinExistence type="predicted"/>
<protein>
    <submittedName>
        <fullName evidence="1">Uncharacterized protein</fullName>
    </submittedName>
</protein>
<dbReference type="Proteomes" id="UP000185604">
    <property type="component" value="Unassembled WGS sequence"/>
</dbReference>
<sequence>MKWHPEAPAGVGGFLLIIGARIETQPSLQKKNQKLVLEHST</sequence>
<comment type="caution">
    <text evidence="1">The sequence shown here is derived from an EMBL/GenBank/DDBJ whole genome shotgun (WGS) entry which is preliminary data.</text>
</comment>
<evidence type="ECO:0000313" key="2">
    <source>
        <dbReference type="Proteomes" id="UP000185604"/>
    </source>
</evidence>